<dbReference type="Proteomes" id="UP001321047">
    <property type="component" value="Unassembled WGS sequence"/>
</dbReference>
<comment type="caution">
    <text evidence="1">The sequence shown here is derived from an EMBL/GenBank/DDBJ whole genome shotgun (WGS) entry which is preliminary data.</text>
</comment>
<reference evidence="1 2" key="1">
    <citation type="submission" date="2022-09" db="EMBL/GenBank/DDBJ databases">
        <title>Enrichment on poylsaccharides allowed isolation of novel metabolic and taxonomic groups of Haloarchaea.</title>
        <authorList>
            <person name="Sorokin D.Y."/>
            <person name="Elcheninov A.G."/>
            <person name="Khizhniak T.V."/>
            <person name="Kolganova T.V."/>
            <person name="Kublanov I.V."/>
        </authorList>
    </citation>
    <scope>NUCLEOTIDE SEQUENCE [LARGE SCALE GENOMIC DNA]</scope>
    <source>
        <strain evidence="1 2">AArc-curdl1</strain>
    </source>
</reference>
<sequence length="73" mass="7848">MSHAARPHVSVGCPACRATVSATVPSGTGIKQSDTDDTITKDDPFQLAGIEADCQECGHTVELYYYTEQDPIF</sequence>
<protein>
    <submittedName>
        <fullName evidence="1">Uncharacterized protein</fullName>
    </submittedName>
</protein>
<dbReference type="EMBL" id="JAOPJZ010000005">
    <property type="protein sequence ID" value="MCU4751971.1"/>
    <property type="molecule type" value="Genomic_DNA"/>
</dbReference>
<name>A0AAP2Z7H4_9EURY</name>
<dbReference type="AlphaFoldDB" id="A0AAP2Z7H4"/>
<accession>A0AAP2Z7H4</accession>
<evidence type="ECO:0000313" key="1">
    <source>
        <dbReference type="EMBL" id="MCU4751971.1"/>
    </source>
</evidence>
<evidence type="ECO:0000313" key="2">
    <source>
        <dbReference type="Proteomes" id="UP001321047"/>
    </source>
</evidence>
<keyword evidence="2" id="KW-1185">Reference proteome</keyword>
<gene>
    <name evidence="1" type="ORF">OB919_08240</name>
</gene>
<dbReference type="RefSeq" id="WP_342808303.1">
    <property type="nucleotide sequence ID" value="NZ_JAOPJZ010000005.1"/>
</dbReference>
<proteinExistence type="predicted"/>
<organism evidence="1 2">
    <name type="scientific">Natronosalvus hydrolyticus</name>
    <dbReference type="NCBI Taxonomy" id="2979988"/>
    <lineage>
        <taxon>Archaea</taxon>
        <taxon>Methanobacteriati</taxon>
        <taxon>Methanobacteriota</taxon>
        <taxon>Stenosarchaea group</taxon>
        <taxon>Halobacteria</taxon>
        <taxon>Halobacteriales</taxon>
        <taxon>Natrialbaceae</taxon>
        <taxon>Natronosalvus</taxon>
    </lineage>
</organism>